<accession>A0ABX0FNH4</accession>
<evidence type="ECO:0000259" key="1">
    <source>
        <dbReference type="Pfam" id="PF07589"/>
    </source>
</evidence>
<sequence>MADGIALVFQNIGSNVTGNAGGDVGYWNLGGHSGSAAVGSVIRSWDNNEYGISTDGVVQGLNKASWNFGALNDVTGTQTITYNATTHVLSMTGSFSDALGHTLNVSDSDTVDLSAKFGSTMYVGFTGATGGADADQRITGFSVSAVPEPETYAMLMAGLGLVGFAVRRRKAA</sequence>
<name>A0ABX0FNH4_9BURK</name>
<proteinExistence type="predicted"/>
<evidence type="ECO:0000313" key="2">
    <source>
        <dbReference type="EMBL" id="NGZ85954.1"/>
    </source>
</evidence>
<evidence type="ECO:0000313" key="3">
    <source>
        <dbReference type="Proteomes" id="UP000666369"/>
    </source>
</evidence>
<dbReference type="EMBL" id="JAADJT010000007">
    <property type="protein sequence ID" value="NGZ85954.1"/>
    <property type="molecule type" value="Genomic_DNA"/>
</dbReference>
<dbReference type="InterPro" id="IPR013424">
    <property type="entry name" value="Ice-binding_C"/>
</dbReference>
<dbReference type="Gene3D" id="2.60.120.200">
    <property type="match status" value="1"/>
</dbReference>
<dbReference type="Proteomes" id="UP000666369">
    <property type="component" value="Unassembled WGS sequence"/>
</dbReference>
<gene>
    <name evidence="2" type="ORF">GW587_17040</name>
</gene>
<dbReference type="NCBIfam" id="TIGR02595">
    <property type="entry name" value="PEP_CTERM"/>
    <property type="match status" value="1"/>
</dbReference>
<keyword evidence="3" id="KW-1185">Reference proteome</keyword>
<dbReference type="SUPFAM" id="SSF49899">
    <property type="entry name" value="Concanavalin A-like lectins/glucanases"/>
    <property type="match status" value="1"/>
</dbReference>
<dbReference type="InterPro" id="IPR013320">
    <property type="entry name" value="ConA-like_dom_sf"/>
</dbReference>
<organism evidence="2 3">
    <name type="scientific">Duganella aceris</name>
    <dbReference type="NCBI Taxonomy" id="2703883"/>
    <lineage>
        <taxon>Bacteria</taxon>
        <taxon>Pseudomonadati</taxon>
        <taxon>Pseudomonadota</taxon>
        <taxon>Betaproteobacteria</taxon>
        <taxon>Burkholderiales</taxon>
        <taxon>Oxalobacteraceae</taxon>
        <taxon>Telluria group</taxon>
        <taxon>Duganella</taxon>
    </lineage>
</organism>
<dbReference type="Pfam" id="PF07589">
    <property type="entry name" value="PEP-CTERM"/>
    <property type="match status" value="1"/>
</dbReference>
<dbReference type="NCBIfam" id="NF035944">
    <property type="entry name" value="PEPxxWA-CTERM"/>
    <property type="match status" value="1"/>
</dbReference>
<reference evidence="3" key="1">
    <citation type="submission" date="2023-07" db="EMBL/GenBank/DDBJ databases">
        <title>Duganella aceri sp. nov., isolated from tree sap.</title>
        <authorList>
            <person name="Kim I.S."/>
        </authorList>
    </citation>
    <scope>NUCLEOTIDE SEQUENCE [LARGE SCALE GENOMIC DNA]</scope>
    <source>
        <strain evidence="3">SAP-35</strain>
    </source>
</reference>
<comment type="caution">
    <text evidence="2">The sequence shown here is derived from an EMBL/GenBank/DDBJ whole genome shotgun (WGS) entry which is preliminary data.</text>
</comment>
<protein>
    <submittedName>
        <fullName evidence="2">PEP-CTERM sorting domain-containing protein</fullName>
    </submittedName>
</protein>
<feature type="domain" description="Ice-binding protein C-terminal" evidence="1">
    <location>
        <begin position="145"/>
        <end position="169"/>
    </location>
</feature>